<dbReference type="Gene3D" id="1.20.920.10">
    <property type="entry name" value="Bromodomain-like"/>
    <property type="match status" value="1"/>
</dbReference>
<evidence type="ECO:0000256" key="7">
    <source>
        <dbReference type="ARBA" id="ARBA00023117"/>
    </source>
</evidence>
<dbReference type="PROSITE" id="PS00518">
    <property type="entry name" value="ZF_RING_1"/>
    <property type="match status" value="1"/>
</dbReference>
<dbReference type="GO" id="GO:0016787">
    <property type="term" value="F:hydrolase activity"/>
    <property type="evidence" value="ECO:0007669"/>
    <property type="project" value="UniProtKB-KW"/>
</dbReference>
<dbReference type="SUPFAM" id="SSF52540">
    <property type="entry name" value="P-loop containing nucleoside triphosphate hydrolases"/>
    <property type="match status" value="1"/>
</dbReference>
<dbReference type="SUPFAM" id="SSF57850">
    <property type="entry name" value="RING/U-box"/>
    <property type="match status" value="1"/>
</dbReference>
<evidence type="ECO:0000256" key="3">
    <source>
        <dbReference type="ARBA" id="ARBA00022771"/>
    </source>
</evidence>
<evidence type="ECO:0000259" key="10">
    <source>
        <dbReference type="PROSITE" id="PS50014"/>
    </source>
</evidence>
<dbReference type="Pfam" id="PF00439">
    <property type="entry name" value="Bromodomain"/>
    <property type="match status" value="1"/>
</dbReference>
<accession>D7FP67</accession>
<dbReference type="SMART" id="SM00487">
    <property type="entry name" value="DEXDc"/>
    <property type="match status" value="1"/>
</dbReference>
<dbReference type="PROSITE" id="PS51192">
    <property type="entry name" value="HELICASE_ATP_BIND_1"/>
    <property type="match status" value="1"/>
</dbReference>
<dbReference type="InterPro" id="IPR027417">
    <property type="entry name" value="P-loop_NTPase"/>
</dbReference>
<keyword evidence="3" id="KW-0863">Zinc-finger</keyword>
<evidence type="ECO:0000313" key="12">
    <source>
        <dbReference type="EMBL" id="CBJ30328.1"/>
    </source>
</evidence>
<dbReference type="SUPFAM" id="SSF47370">
    <property type="entry name" value="Bromodomain"/>
    <property type="match status" value="1"/>
</dbReference>
<evidence type="ECO:0000256" key="5">
    <source>
        <dbReference type="ARBA" id="ARBA00022833"/>
    </source>
</evidence>
<sequence length="674" mass="73334">MRHRERGRAARPHPEFVPVDIAAVLPAGGRENSSVPEGSNIGVASGGGGWEKGARPDVSLPSPTASGRLWINVVDGMVWPSAPAPCSEVRGGMLCDEPGLGKTITVLALLLRTRGLLPGAVPLPLGVSSSTRSGGVSAEEQWRNWGSLERQGAMMKVVRALQISDRAGMFSRVLDEETLEELGMPDYVAVVGEPIDLQTIARRACSRGPRDSVPSYDTFRDFASDVRKVFSNAIAYHSGGAGGAGAAVSERSSGGGGGEGGDTSVRQAQPPAGRDRAMPKVAEAAEELSREAEDLLKGVFVARRIDRAESLLERLCALKASSATLIVVPPPMLPHWRNQLTLHAEHGRLGSVFFDERSDTRLPPVDELKDFGVVVTTYQRLTNEQPGWSDSPLSRIHWLRMVLDEGHAMGTSAMTSCGDVARRIEAERRWVMTGTPTPTTSADAALRNLSNLLNLLREKEYSPEWRRNVRGPFIANKPEGRERLRRLLSEVMIRHTKADLLSIPPPVRESALLNMSQQETLAYDTIVSFVRSNLLLTSMEGKTSGWQDSLLNPANTKYAMEALTNIRLSCCGGGTLIPMVKGIHQVETLHMLRDLHDASAVDLRRIDNFITRATMGEVSSCQGCGEPLQLLHITPCTHLICVDCVDCVNNTCRVCGSRYDIDDFQVRTIDECNA</sequence>
<keyword evidence="5" id="KW-0862">Zinc</keyword>
<dbReference type="PANTHER" id="PTHR45626:SF14">
    <property type="entry name" value="ATP-DEPENDENT DNA HELICASE (EUROFUNG)"/>
    <property type="match status" value="1"/>
</dbReference>
<dbReference type="CDD" id="cd16449">
    <property type="entry name" value="RING-HC"/>
    <property type="match status" value="1"/>
</dbReference>
<evidence type="ECO:0000259" key="11">
    <source>
        <dbReference type="PROSITE" id="PS51192"/>
    </source>
</evidence>
<keyword evidence="2" id="KW-0547">Nucleotide-binding</keyword>
<dbReference type="GO" id="GO:0005524">
    <property type="term" value="F:ATP binding"/>
    <property type="evidence" value="ECO:0007669"/>
    <property type="project" value="UniProtKB-KW"/>
</dbReference>
<dbReference type="Gene3D" id="3.40.50.10810">
    <property type="entry name" value="Tandem AAA-ATPase domain"/>
    <property type="match status" value="1"/>
</dbReference>
<reference evidence="12 13" key="1">
    <citation type="journal article" date="2010" name="Nature">
        <title>The Ectocarpus genome and the independent evolution of multicellularity in brown algae.</title>
        <authorList>
            <person name="Cock J.M."/>
            <person name="Sterck L."/>
            <person name="Rouze P."/>
            <person name="Scornet D."/>
            <person name="Allen A.E."/>
            <person name="Amoutzias G."/>
            <person name="Anthouard V."/>
            <person name="Artiguenave F."/>
            <person name="Aury J.M."/>
            <person name="Badger J.H."/>
            <person name="Beszteri B."/>
            <person name="Billiau K."/>
            <person name="Bonnet E."/>
            <person name="Bothwell J.H."/>
            <person name="Bowler C."/>
            <person name="Boyen C."/>
            <person name="Brownlee C."/>
            <person name="Carrano C.J."/>
            <person name="Charrier B."/>
            <person name="Cho G.Y."/>
            <person name="Coelho S.M."/>
            <person name="Collen J."/>
            <person name="Corre E."/>
            <person name="Da Silva C."/>
            <person name="Delage L."/>
            <person name="Delaroque N."/>
            <person name="Dittami S.M."/>
            <person name="Doulbeau S."/>
            <person name="Elias M."/>
            <person name="Farnham G."/>
            <person name="Gachon C.M."/>
            <person name="Gschloessl B."/>
            <person name="Heesch S."/>
            <person name="Jabbari K."/>
            <person name="Jubin C."/>
            <person name="Kawai H."/>
            <person name="Kimura K."/>
            <person name="Kloareg B."/>
            <person name="Kupper F.C."/>
            <person name="Lang D."/>
            <person name="Le Bail A."/>
            <person name="Leblanc C."/>
            <person name="Lerouge P."/>
            <person name="Lohr M."/>
            <person name="Lopez P.J."/>
            <person name="Martens C."/>
            <person name="Maumus F."/>
            <person name="Michel G."/>
            <person name="Miranda-Saavedra D."/>
            <person name="Morales J."/>
            <person name="Moreau H."/>
            <person name="Motomura T."/>
            <person name="Nagasato C."/>
            <person name="Napoli C.A."/>
            <person name="Nelson D.R."/>
            <person name="Nyvall-Collen P."/>
            <person name="Peters A.F."/>
            <person name="Pommier C."/>
            <person name="Potin P."/>
            <person name="Poulain J."/>
            <person name="Quesneville H."/>
            <person name="Read B."/>
            <person name="Rensing S.A."/>
            <person name="Ritter A."/>
            <person name="Rousvoal S."/>
            <person name="Samanta M."/>
            <person name="Samson G."/>
            <person name="Schroeder D.C."/>
            <person name="Segurens B."/>
            <person name="Strittmatter M."/>
            <person name="Tonon T."/>
            <person name="Tregear J.W."/>
            <person name="Valentin K."/>
            <person name="von Dassow P."/>
            <person name="Yamagishi T."/>
            <person name="Van de Peer Y."/>
            <person name="Wincker P."/>
        </authorList>
    </citation>
    <scope>NUCLEOTIDE SEQUENCE [LARGE SCALE GENOMIC DNA]</scope>
    <source>
        <strain evidence="13">Ec32 / CCAP1310/4</strain>
    </source>
</reference>
<dbReference type="PANTHER" id="PTHR45626">
    <property type="entry name" value="TRANSCRIPTION TERMINATION FACTOR 2-RELATED"/>
    <property type="match status" value="1"/>
</dbReference>
<keyword evidence="6" id="KW-0067">ATP-binding</keyword>
<evidence type="ECO:0000256" key="1">
    <source>
        <dbReference type="ARBA" id="ARBA00022723"/>
    </source>
</evidence>
<dbReference type="GO" id="GO:0008270">
    <property type="term" value="F:zinc ion binding"/>
    <property type="evidence" value="ECO:0007669"/>
    <property type="project" value="UniProtKB-KW"/>
</dbReference>
<feature type="region of interest" description="Disordered" evidence="9">
    <location>
        <begin position="240"/>
        <end position="280"/>
    </location>
</feature>
<feature type="domain" description="Helicase ATP-binding" evidence="11">
    <location>
        <begin position="311"/>
        <end position="454"/>
    </location>
</feature>
<dbReference type="InterPro" id="IPR036427">
    <property type="entry name" value="Bromodomain-like_sf"/>
</dbReference>
<dbReference type="AlphaFoldDB" id="D7FP67"/>
<keyword evidence="13" id="KW-1185">Reference proteome</keyword>
<dbReference type="PROSITE" id="PS50014">
    <property type="entry name" value="BROMODOMAIN_2"/>
    <property type="match status" value="1"/>
</dbReference>
<dbReference type="Pfam" id="PF00176">
    <property type="entry name" value="SNF2-rel_dom"/>
    <property type="match status" value="1"/>
</dbReference>
<dbReference type="Proteomes" id="UP000002630">
    <property type="component" value="Unassembled WGS sequence"/>
</dbReference>
<dbReference type="STRING" id="2880.D7FP67"/>
<dbReference type="GO" id="GO:0006281">
    <property type="term" value="P:DNA repair"/>
    <property type="evidence" value="ECO:0007669"/>
    <property type="project" value="TreeGrafter"/>
</dbReference>
<organism evidence="12 13">
    <name type="scientific">Ectocarpus siliculosus</name>
    <name type="common">Brown alga</name>
    <name type="synonym">Conferva siliculosa</name>
    <dbReference type="NCBI Taxonomy" id="2880"/>
    <lineage>
        <taxon>Eukaryota</taxon>
        <taxon>Sar</taxon>
        <taxon>Stramenopiles</taxon>
        <taxon>Ochrophyta</taxon>
        <taxon>PX clade</taxon>
        <taxon>Phaeophyceae</taxon>
        <taxon>Ectocarpales</taxon>
        <taxon>Ectocarpaceae</taxon>
        <taxon>Ectocarpus</taxon>
    </lineage>
</organism>
<dbReference type="InterPro" id="IPR014001">
    <property type="entry name" value="Helicase_ATP-bd"/>
</dbReference>
<feature type="region of interest" description="Disordered" evidence="9">
    <location>
        <begin position="28"/>
        <end position="59"/>
    </location>
</feature>
<dbReference type="InParanoid" id="D7FP67"/>
<protein>
    <submittedName>
        <fullName evidence="12">Uncharacterized protein</fullName>
    </submittedName>
</protein>
<name>D7FP67_ECTSI</name>
<gene>
    <name evidence="12" type="ORF">Esi_0187_0010</name>
</gene>
<evidence type="ECO:0000256" key="8">
    <source>
        <dbReference type="PROSITE-ProRule" id="PRU00035"/>
    </source>
</evidence>
<dbReference type="InterPro" id="IPR050628">
    <property type="entry name" value="SNF2_RAD54_helicase_TF"/>
</dbReference>
<evidence type="ECO:0000256" key="6">
    <source>
        <dbReference type="ARBA" id="ARBA00022840"/>
    </source>
</evidence>
<dbReference type="InterPro" id="IPR000330">
    <property type="entry name" value="SNF2_N"/>
</dbReference>
<dbReference type="EMBL" id="FN649760">
    <property type="protein sequence ID" value="CBJ30328.1"/>
    <property type="molecule type" value="Genomic_DNA"/>
</dbReference>
<evidence type="ECO:0000313" key="13">
    <source>
        <dbReference type="Proteomes" id="UP000002630"/>
    </source>
</evidence>
<dbReference type="GO" id="GO:0005634">
    <property type="term" value="C:nucleus"/>
    <property type="evidence" value="ECO:0007669"/>
    <property type="project" value="TreeGrafter"/>
</dbReference>
<dbReference type="InterPro" id="IPR001487">
    <property type="entry name" value="Bromodomain"/>
</dbReference>
<evidence type="ECO:0000256" key="4">
    <source>
        <dbReference type="ARBA" id="ARBA00022801"/>
    </source>
</evidence>
<dbReference type="InterPro" id="IPR017907">
    <property type="entry name" value="Znf_RING_CS"/>
</dbReference>
<dbReference type="OrthoDB" id="448448at2759"/>
<dbReference type="eggNOG" id="KOG1001">
    <property type="taxonomic scope" value="Eukaryota"/>
</dbReference>
<keyword evidence="7 8" id="KW-0103">Bromodomain</keyword>
<proteinExistence type="predicted"/>
<dbReference type="GO" id="GO:0008094">
    <property type="term" value="F:ATP-dependent activity, acting on DNA"/>
    <property type="evidence" value="ECO:0007669"/>
    <property type="project" value="TreeGrafter"/>
</dbReference>
<keyword evidence="1" id="KW-0479">Metal-binding</keyword>
<evidence type="ECO:0000256" key="9">
    <source>
        <dbReference type="SAM" id="MobiDB-lite"/>
    </source>
</evidence>
<evidence type="ECO:0000256" key="2">
    <source>
        <dbReference type="ARBA" id="ARBA00022741"/>
    </source>
</evidence>
<keyword evidence="4" id="KW-0378">Hydrolase</keyword>
<feature type="domain" description="Bromo" evidence="10">
    <location>
        <begin position="162"/>
        <end position="244"/>
    </location>
</feature>
<dbReference type="InterPro" id="IPR038718">
    <property type="entry name" value="SNF2-like_sf"/>
</dbReference>